<evidence type="ECO:0000256" key="1">
    <source>
        <dbReference type="SAM" id="MobiDB-lite"/>
    </source>
</evidence>
<feature type="compositionally biased region" description="Basic and acidic residues" evidence="1">
    <location>
        <begin position="107"/>
        <end position="119"/>
    </location>
</feature>
<gene>
    <name evidence="2" type="ORF">STAS_18911</name>
</gene>
<dbReference type="Proteomes" id="UP000325081">
    <property type="component" value="Unassembled WGS sequence"/>
</dbReference>
<feature type="compositionally biased region" description="Polar residues" evidence="1">
    <location>
        <begin position="169"/>
        <end position="183"/>
    </location>
</feature>
<dbReference type="EMBL" id="BKCP01006294">
    <property type="protein sequence ID" value="GER42154.1"/>
    <property type="molecule type" value="Genomic_DNA"/>
</dbReference>
<feature type="compositionally biased region" description="Polar residues" evidence="1">
    <location>
        <begin position="132"/>
        <end position="141"/>
    </location>
</feature>
<feature type="compositionally biased region" description="Basic and acidic residues" evidence="1">
    <location>
        <begin position="145"/>
        <end position="163"/>
    </location>
</feature>
<dbReference type="AlphaFoldDB" id="A0A5A7QAT2"/>
<protein>
    <submittedName>
        <fullName evidence="2">Protein hook</fullName>
    </submittedName>
</protein>
<feature type="region of interest" description="Disordered" evidence="1">
    <location>
        <begin position="18"/>
        <end position="38"/>
    </location>
</feature>
<keyword evidence="3" id="KW-1185">Reference proteome</keyword>
<evidence type="ECO:0000313" key="2">
    <source>
        <dbReference type="EMBL" id="GER42154.1"/>
    </source>
</evidence>
<name>A0A5A7QAT2_STRAF</name>
<sequence>MAKGKRKAKYRKLVLEISDDRPSAGEDSDSGESFVGQGISKLKEELVEDNPMEDNFTKPAAESSKVLGLAVANRELSNNNNIVDDLVYMGFDVEMLEDKVNDNAPEKKKTKVIKEKETNESTNDENACPLVTVSSSATGSTMPEGENKPEESTEEGFQRVEKRNKIHTRSCSTINNPQLEQTM</sequence>
<proteinExistence type="predicted"/>
<organism evidence="2 3">
    <name type="scientific">Striga asiatica</name>
    <name type="common">Asiatic witchweed</name>
    <name type="synonym">Buchnera asiatica</name>
    <dbReference type="NCBI Taxonomy" id="4170"/>
    <lineage>
        <taxon>Eukaryota</taxon>
        <taxon>Viridiplantae</taxon>
        <taxon>Streptophyta</taxon>
        <taxon>Embryophyta</taxon>
        <taxon>Tracheophyta</taxon>
        <taxon>Spermatophyta</taxon>
        <taxon>Magnoliopsida</taxon>
        <taxon>eudicotyledons</taxon>
        <taxon>Gunneridae</taxon>
        <taxon>Pentapetalae</taxon>
        <taxon>asterids</taxon>
        <taxon>lamiids</taxon>
        <taxon>Lamiales</taxon>
        <taxon>Orobanchaceae</taxon>
        <taxon>Buchnereae</taxon>
        <taxon>Striga</taxon>
    </lineage>
</organism>
<feature type="region of interest" description="Disordered" evidence="1">
    <location>
        <begin position="107"/>
        <end position="183"/>
    </location>
</feature>
<evidence type="ECO:0000313" key="3">
    <source>
        <dbReference type="Proteomes" id="UP000325081"/>
    </source>
</evidence>
<comment type="caution">
    <text evidence="2">The sequence shown here is derived from an EMBL/GenBank/DDBJ whole genome shotgun (WGS) entry which is preliminary data.</text>
</comment>
<accession>A0A5A7QAT2</accession>
<reference evidence="3" key="1">
    <citation type="journal article" date="2019" name="Curr. Biol.">
        <title>Genome Sequence of Striga asiatica Provides Insight into the Evolution of Plant Parasitism.</title>
        <authorList>
            <person name="Yoshida S."/>
            <person name="Kim S."/>
            <person name="Wafula E.K."/>
            <person name="Tanskanen J."/>
            <person name="Kim Y.M."/>
            <person name="Honaas L."/>
            <person name="Yang Z."/>
            <person name="Spallek T."/>
            <person name="Conn C.E."/>
            <person name="Ichihashi Y."/>
            <person name="Cheong K."/>
            <person name="Cui S."/>
            <person name="Der J.P."/>
            <person name="Gundlach H."/>
            <person name="Jiao Y."/>
            <person name="Hori C."/>
            <person name="Ishida J.K."/>
            <person name="Kasahara H."/>
            <person name="Kiba T."/>
            <person name="Kim M.S."/>
            <person name="Koo N."/>
            <person name="Laohavisit A."/>
            <person name="Lee Y.H."/>
            <person name="Lumba S."/>
            <person name="McCourt P."/>
            <person name="Mortimer J.C."/>
            <person name="Mutuku J.M."/>
            <person name="Nomura T."/>
            <person name="Sasaki-Sekimoto Y."/>
            <person name="Seto Y."/>
            <person name="Wang Y."/>
            <person name="Wakatake T."/>
            <person name="Sakakibara H."/>
            <person name="Demura T."/>
            <person name="Yamaguchi S."/>
            <person name="Yoneyama K."/>
            <person name="Manabe R.I."/>
            <person name="Nelson D.C."/>
            <person name="Schulman A.H."/>
            <person name="Timko M.P."/>
            <person name="dePamphilis C.W."/>
            <person name="Choi D."/>
            <person name="Shirasu K."/>
        </authorList>
    </citation>
    <scope>NUCLEOTIDE SEQUENCE [LARGE SCALE GENOMIC DNA]</scope>
    <source>
        <strain evidence="3">cv. UVA1</strain>
    </source>
</reference>
<feature type="non-terminal residue" evidence="2">
    <location>
        <position position="183"/>
    </location>
</feature>